<dbReference type="PANTHER" id="PTHR16057">
    <property type="entry name" value="WINS1, 2 PROTEIN"/>
    <property type="match status" value="1"/>
</dbReference>
<dbReference type="InterPro" id="IPR024875">
    <property type="entry name" value="Protein_Lines"/>
</dbReference>
<sequence>MGEWEELEEELGISFTVQEICRILLPIPPPQTPCSTTLLRLTLLHRCCAEAELVVGNATTRQRVLAAVCTRAWTAACMDSLMAHLASADQWVALAARRALQALFLCSSPEYALGPSHDGGNDYSQTLRSHYRRLFQARPATMVDGDDTSPPKGAMAVLKLTTEILRTWRRQHEQATTGDSADRLTSRPPRHAVGRELLSCLCESMSALTIGVSQSVDGLDALCKLLVEALKSARVEPAEAETEREIALMESTTKLLVGHMRERIQMDRDSGLRASSSLMRLLTHLFDTDLSSSPPMMTNQLVMACMGVLSSVMPVERAAARDRARPTRLSAGDAEDAGLVASIRAQLAPRTPGIERIPLLPALHSTFLAFDEVTQEQLTVIRRRAVLLLTRVCAAFARQFSTPDGVEPAVKLPAATPPSPPPPTSDTLEGTRKRKAPSSPDTPASGTDDSHDKQRRRTTDATRSEGDHPQAVGVNALKASLAEFLRAQMGEMPRGGMTSAFFELMSSQDDTMIEAMHHLLTIHETVAQNPAYVNRAWLWDEVHPEALELLLAQLSPHAVFIGFLQVVGFDHLFLLDLLIGNETSFLAYLCQYLRHLTSHRHAFVATCFRIAAEEEDDDDDDGDSEGEEGMEGRVHGVLRRLHDTIERLDRKGLFPYRAKPLLTLLLQAMAPPAKV</sequence>
<evidence type="ECO:0000313" key="5">
    <source>
        <dbReference type="Proteomes" id="UP000011083"/>
    </source>
</evidence>
<dbReference type="AlphaFoldDB" id="L8H0C1"/>
<feature type="compositionally biased region" description="Pro residues" evidence="1">
    <location>
        <begin position="415"/>
        <end position="424"/>
    </location>
</feature>
<dbReference type="Pfam" id="PF14694">
    <property type="entry name" value="LINES_N"/>
    <property type="match status" value="1"/>
</dbReference>
<dbReference type="OrthoDB" id="8251209at2759"/>
<gene>
    <name evidence="4" type="ORF">ACA1_369560</name>
</gene>
<protein>
    <recommendedName>
        <fullName evidence="6">Protein Lines N-terminal domain-containing protein</fullName>
    </recommendedName>
</protein>
<dbReference type="VEuPathDB" id="AmoebaDB:ACA1_369560"/>
<name>L8H0C1_ACACF</name>
<evidence type="ECO:0000259" key="3">
    <source>
        <dbReference type="Pfam" id="PF14695"/>
    </source>
</evidence>
<dbReference type="Proteomes" id="UP000011083">
    <property type="component" value="Unassembled WGS sequence"/>
</dbReference>
<evidence type="ECO:0000313" key="4">
    <source>
        <dbReference type="EMBL" id="ELR18213.1"/>
    </source>
</evidence>
<proteinExistence type="predicted"/>
<dbReference type="RefSeq" id="XP_004340233.1">
    <property type="nucleotide sequence ID" value="XM_004340185.1"/>
</dbReference>
<dbReference type="KEGG" id="acan:ACA1_369560"/>
<evidence type="ECO:0008006" key="6">
    <source>
        <dbReference type="Google" id="ProtNLM"/>
    </source>
</evidence>
<reference evidence="4 5" key="1">
    <citation type="journal article" date="2013" name="Genome Biol.">
        <title>Genome of Acanthamoeba castellanii highlights extensive lateral gene transfer and early evolution of tyrosine kinase signaling.</title>
        <authorList>
            <person name="Clarke M."/>
            <person name="Lohan A.J."/>
            <person name="Liu B."/>
            <person name="Lagkouvardos I."/>
            <person name="Roy S."/>
            <person name="Zafar N."/>
            <person name="Bertelli C."/>
            <person name="Schilde C."/>
            <person name="Kianianmomeni A."/>
            <person name="Burglin T.R."/>
            <person name="Frech C."/>
            <person name="Turcotte B."/>
            <person name="Kopec K.O."/>
            <person name="Synnott J.M."/>
            <person name="Choo C."/>
            <person name="Paponov I."/>
            <person name="Finkler A."/>
            <person name="Soon Heng Tan C."/>
            <person name="Hutchins A.P."/>
            <person name="Weinmeier T."/>
            <person name="Rattei T."/>
            <person name="Chu J.S."/>
            <person name="Gimenez G."/>
            <person name="Irimia M."/>
            <person name="Rigden D.J."/>
            <person name="Fitzpatrick D.A."/>
            <person name="Lorenzo-Morales J."/>
            <person name="Bateman A."/>
            <person name="Chiu C.H."/>
            <person name="Tang P."/>
            <person name="Hegemann P."/>
            <person name="Fromm H."/>
            <person name="Raoult D."/>
            <person name="Greub G."/>
            <person name="Miranda-Saavedra D."/>
            <person name="Chen N."/>
            <person name="Nash P."/>
            <person name="Ginger M.L."/>
            <person name="Horn M."/>
            <person name="Schaap P."/>
            <person name="Caler L."/>
            <person name="Loftus B."/>
        </authorList>
    </citation>
    <scope>NUCLEOTIDE SEQUENCE [LARGE SCALE GENOMIC DNA]</scope>
    <source>
        <strain evidence="4 5">Neff</strain>
    </source>
</reference>
<feature type="compositionally biased region" description="Basic and acidic residues" evidence="1">
    <location>
        <begin position="448"/>
        <end position="468"/>
    </location>
</feature>
<accession>L8H0C1</accession>
<feature type="region of interest" description="Disordered" evidence="1">
    <location>
        <begin position="405"/>
        <end position="472"/>
    </location>
</feature>
<feature type="domain" description="Protein Lines N-terminal" evidence="2">
    <location>
        <begin position="475"/>
        <end position="607"/>
    </location>
</feature>
<feature type="domain" description="Protein Lines C-terminal" evidence="3">
    <location>
        <begin position="636"/>
        <end position="667"/>
    </location>
</feature>
<dbReference type="InterPro" id="IPR029415">
    <property type="entry name" value="Lines_C"/>
</dbReference>
<dbReference type="Pfam" id="PF14695">
    <property type="entry name" value="LINES_C"/>
    <property type="match status" value="1"/>
</dbReference>
<dbReference type="EMBL" id="KB007960">
    <property type="protein sequence ID" value="ELR18213.1"/>
    <property type="molecule type" value="Genomic_DNA"/>
</dbReference>
<dbReference type="InterPro" id="IPR032794">
    <property type="entry name" value="LINES_N"/>
</dbReference>
<keyword evidence="5" id="KW-1185">Reference proteome</keyword>
<organism evidence="4 5">
    <name type="scientific">Acanthamoeba castellanii (strain ATCC 30010 / Neff)</name>
    <dbReference type="NCBI Taxonomy" id="1257118"/>
    <lineage>
        <taxon>Eukaryota</taxon>
        <taxon>Amoebozoa</taxon>
        <taxon>Discosea</taxon>
        <taxon>Longamoebia</taxon>
        <taxon>Centramoebida</taxon>
        <taxon>Acanthamoebidae</taxon>
        <taxon>Acanthamoeba</taxon>
    </lineage>
</organism>
<dbReference type="GeneID" id="14919036"/>
<dbReference type="PANTHER" id="PTHR16057:SF1">
    <property type="entry name" value="PROTEIN LINES HOMOLOG 1"/>
    <property type="match status" value="1"/>
</dbReference>
<evidence type="ECO:0000259" key="2">
    <source>
        <dbReference type="Pfam" id="PF14694"/>
    </source>
</evidence>
<evidence type="ECO:0000256" key="1">
    <source>
        <dbReference type="SAM" id="MobiDB-lite"/>
    </source>
</evidence>